<evidence type="ECO:0000313" key="3">
    <source>
        <dbReference type="Proteomes" id="UP000784294"/>
    </source>
</evidence>
<dbReference type="AlphaFoldDB" id="A0A448X585"/>
<sequence>MARSYGNIAVSLSVECLPLGDCKLSSGSAGRYSSSSSPGRGAGNTGAMRSIGASNGFVIRRGELIDARLLAHGDQLEFEYQPELHAVMLLYSPTNKLDNSHLI</sequence>
<name>A0A448X585_9PLAT</name>
<dbReference type="Proteomes" id="UP000784294">
    <property type="component" value="Unassembled WGS sequence"/>
</dbReference>
<dbReference type="EMBL" id="CAAALY010094916">
    <property type="protein sequence ID" value="VEL28406.1"/>
    <property type="molecule type" value="Genomic_DNA"/>
</dbReference>
<feature type="compositionally biased region" description="Low complexity" evidence="1">
    <location>
        <begin position="25"/>
        <end position="39"/>
    </location>
</feature>
<organism evidence="2 3">
    <name type="scientific">Protopolystoma xenopodis</name>
    <dbReference type="NCBI Taxonomy" id="117903"/>
    <lineage>
        <taxon>Eukaryota</taxon>
        <taxon>Metazoa</taxon>
        <taxon>Spiralia</taxon>
        <taxon>Lophotrochozoa</taxon>
        <taxon>Platyhelminthes</taxon>
        <taxon>Monogenea</taxon>
        <taxon>Polyopisthocotylea</taxon>
        <taxon>Polystomatidea</taxon>
        <taxon>Polystomatidae</taxon>
        <taxon>Protopolystoma</taxon>
    </lineage>
</organism>
<proteinExistence type="predicted"/>
<reference evidence="2" key="1">
    <citation type="submission" date="2018-11" db="EMBL/GenBank/DDBJ databases">
        <authorList>
            <consortium name="Pathogen Informatics"/>
        </authorList>
    </citation>
    <scope>NUCLEOTIDE SEQUENCE</scope>
</reference>
<protein>
    <submittedName>
        <fullName evidence="2">Uncharacterized protein</fullName>
    </submittedName>
</protein>
<comment type="caution">
    <text evidence="2">The sequence shown here is derived from an EMBL/GenBank/DDBJ whole genome shotgun (WGS) entry which is preliminary data.</text>
</comment>
<evidence type="ECO:0000313" key="2">
    <source>
        <dbReference type="EMBL" id="VEL28406.1"/>
    </source>
</evidence>
<keyword evidence="3" id="KW-1185">Reference proteome</keyword>
<accession>A0A448X585</accession>
<gene>
    <name evidence="2" type="ORF">PXEA_LOCUS21846</name>
</gene>
<evidence type="ECO:0000256" key="1">
    <source>
        <dbReference type="SAM" id="MobiDB-lite"/>
    </source>
</evidence>
<feature type="region of interest" description="Disordered" evidence="1">
    <location>
        <begin position="25"/>
        <end position="47"/>
    </location>
</feature>